<dbReference type="EMBL" id="JBFOLK010000008">
    <property type="protein sequence ID" value="KAL2490768.1"/>
    <property type="molecule type" value="Genomic_DNA"/>
</dbReference>
<keyword evidence="3" id="KW-1185">Reference proteome</keyword>
<dbReference type="Pfam" id="PF17919">
    <property type="entry name" value="RT_RNaseH_2"/>
    <property type="match status" value="1"/>
</dbReference>
<name>A0ABD1RQW3_9LAMI</name>
<dbReference type="InterPro" id="IPR041577">
    <property type="entry name" value="RT_RNaseH_2"/>
</dbReference>
<evidence type="ECO:0000259" key="1">
    <source>
        <dbReference type="Pfam" id="PF17919"/>
    </source>
</evidence>
<protein>
    <submittedName>
        <fullName evidence="2">Ribonuclease H</fullName>
    </submittedName>
</protein>
<dbReference type="PANTHER" id="PTHR48475">
    <property type="entry name" value="RIBONUCLEASE H"/>
    <property type="match status" value="1"/>
</dbReference>
<evidence type="ECO:0000313" key="3">
    <source>
        <dbReference type="Proteomes" id="UP001604336"/>
    </source>
</evidence>
<dbReference type="InterPro" id="IPR012337">
    <property type="entry name" value="RNaseH-like_sf"/>
</dbReference>
<dbReference type="SUPFAM" id="SSF53098">
    <property type="entry name" value="Ribonuclease H-like"/>
    <property type="match status" value="1"/>
</dbReference>
<feature type="domain" description="Reverse transcriptase/retrotransposon-derived protein RNase H-like" evidence="1">
    <location>
        <begin position="2"/>
        <end position="77"/>
    </location>
</feature>
<dbReference type="SUPFAM" id="SSF56672">
    <property type="entry name" value="DNA/RNA polymerases"/>
    <property type="match status" value="1"/>
</dbReference>
<sequence length="165" mass="18258">MKECDAAFDELKNHLGKAHLFSKPNPGKNLILWLAIFEVAVSSVLVREEGQLQLPLYYVIKAFQDAETRTTIKEQALVDFVVESSQGNVPKSAPGTPKLPACKLYMDGSSGEAGFGVKIVLISPEGHKLNCALRFDFKATNNVAEYEALRLDFAWPKCQLNQDSQ</sequence>
<dbReference type="AlphaFoldDB" id="A0ABD1RQW3"/>
<gene>
    <name evidence="2" type="ORF">Adt_26396</name>
</gene>
<organism evidence="2 3">
    <name type="scientific">Abeliophyllum distichum</name>
    <dbReference type="NCBI Taxonomy" id="126358"/>
    <lineage>
        <taxon>Eukaryota</taxon>
        <taxon>Viridiplantae</taxon>
        <taxon>Streptophyta</taxon>
        <taxon>Embryophyta</taxon>
        <taxon>Tracheophyta</taxon>
        <taxon>Spermatophyta</taxon>
        <taxon>Magnoliopsida</taxon>
        <taxon>eudicotyledons</taxon>
        <taxon>Gunneridae</taxon>
        <taxon>Pentapetalae</taxon>
        <taxon>asterids</taxon>
        <taxon>lamiids</taxon>
        <taxon>Lamiales</taxon>
        <taxon>Oleaceae</taxon>
        <taxon>Forsythieae</taxon>
        <taxon>Abeliophyllum</taxon>
    </lineage>
</organism>
<dbReference type="InterPro" id="IPR036397">
    <property type="entry name" value="RNaseH_sf"/>
</dbReference>
<evidence type="ECO:0000313" key="2">
    <source>
        <dbReference type="EMBL" id="KAL2490768.1"/>
    </source>
</evidence>
<dbReference type="InterPro" id="IPR043502">
    <property type="entry name" value="DNA/RNA_pol_sf"/>
</dbReference>
<comment type="caution">
    <text evidence="2">The sequence shown here is derived from an EMBL/GenBank/DDBJ whole genome shotgun (WGS) entry which is preliminary data.</text>
</comment>
<dbReference type="PANTHER" id="PTHR48475:SF2">
    <property type="entry name" value="RIBONUCLEASE H"/>
    <property type="match status" value="1"/>
</dbReference>
<reference evidence="3" key="1">
    <citation type="submission" date="2024-07" db="EMBL/GenBank/DDBJ databases">
        <title>Two chromosome-level genome assemblies of Korean endemic species Abeliophyllum distichum and Forsythia ovata (Oleaceae).</title>
        <authorList>
            <person name="Jang H."/>
        </authorList>
    </citation>
    <scope>NUCLEOTIDE SEQUENCE [LARGE SCALE GENOMIC DNA]</scope>
</reference>
<accession>A0ABD1RQW3</accession>
<proteinExistence type="predicted"/>
<dbReference type="Gene3D" id="3.30.420.10">
    <property type="entry name" value="Ribonuclease H-like superfamily/Ribonuclease H"/>
    <property type="match status" value="1"/>
</dbReference>
<dbReference type="Proteomes" id="UP001604336">
    <property type="component" value="Unassembled WGS sequence"/>
</dbReference>